<dbReference type="Proteomes" id="UP000027265">
    <property type="component" value="Unassembled WGS sequence"/>
</dbReference>
<name>A0A067PHP5_9AGAM</name>
<reference evidence="3" key="1">
    <citation type="journal article" date="2014" name="Proc. Natl. Acad. Sci. U.S.A.">
        <title>Extensive sampling of basidiomycete genomes demonstrates inadequacy of the white-rot/brown-rot paradigm for wood decay fungi.</title>
        <authorList>
            <person name="Riley R."/>
            <person name="Salamov A.A."/>
            <person name="Brown D.W."/>
            <person name="Nagy L.G."/>
            <person name="Floudas D."/>
            <person name="Held B.W."/>
            <person name="Levasseur A."/>
            <person name="Lombard V."/>
            <person name="Morin E."/>
            <person name="Otillar R."/>
            <person name="Lindquist E.A."/>
            <person name="Sun H."/>
            <person name="LaButti K.M."/>
            <person name="Schmutz J."/>
            <person name="Jabbour D."/>
            <person name="Luo H."/>
            <person name="Baker S.E."/>
            <person name="Pisabarro A.G."/>
            <person name="Walton J.D."/>
            <person name="Blanchette R.A."/>
            <person name="Henrissat B."/>
            <person name="Martin F."/>
            <person name="Cullen D."/>
            <person name="Hibbett D.S."/>
            <person name="Grigoriev I.V."/>
        </authorList>
    </citation>
    <scope>NUCLEOTIDE SEQUENCE [LARGE SCALE GENOMIC DNA]</scope>
    <source>
        <strain evidence="3">MUCL 33604</strain>
    </source>
</reference>
<accession>A0A067PHP5</accession>
<feature type="transmembrane region" description="Helical" evidence="1">
    <location>
        <begin position="198"/>
        <end position="216"/>
    </location>
</feature>
<protein>
    <submittedName>
        <fullName evidence="2">Uncharacterized protein</fullName>
    </submittedName>
</protein>
<dbReference type="InParanoid" id="A0A067PHP5"/>
<keyword evidence="1" id="KW-1133">Transmembrane helix</keyword>
<sequence>MVRERGRKVAMVGMVPAIVPRFRPATGVTGRKSRHQDRVASVFVRGARNVPSERRIYSLPNRSISIEGSSESDGWSDSNSSEVDGEAVPHMKYYNDNHEMDLDSDVDVASTIAHPGSPLQDFEDTEFTTPLNFESEELPSRCSHPLLDPLFISYTILVGFLILFSPTSLSTPTSFTPLLNKFLPVEPPRRVEYYSECALRHVFVFLAFTFAIAQVFGAEGGVGLVVSVMAPAVLWVWWGVWDEGSPFQGGGDYRGDEAEGDREMIWRVLTRSSQNYHGDLVVSDRMRSVGTKSTYKVGGERGRREYIFAK</sequence>
<evidence type="ECO:0000256" key="1">
    <source>
        <dbReference type="SAM" id="Phobius"/>
    </source>
</evidence>
<keyword evidence="3" id="KW-1185">Reference proteome</keyword>
<evidence type="ECO:0000313" key="2">
    <source>
        <dbReference type="EMBL" id="KDQ49966.1"/>
    </source>
</evidence>
<feature type="transmembrane region" description="Helical" evidence="1">
    <location>
        <begin position="146"/>
        <end position="164"/>
    </location>
</feature>
<dbReference type="EMBL" id="KL197769">
    <property type="protein sequence ID" value="KDQ49966.1"/>
    <property type="molecule type" value="Genomic_DNA"/>
</dbReference>
<organism evidence="2 3">
    <name type="scientific">Jaapia argillacea MUCL 33604</name>
    <dbReference type="NCBI Taxonomy" id="933084"/>
    <lineage>
        <taxon>Eukaryota</taxon>
        <taxon>Fungi</taxon>
        <taxon>Dikarya</taxon>
        <taxon>Basidiomycota</taxon>
        <taxon>Agaricomycotina</taxon>
        <taxon>Agaricomycetes</taxon>
        <taxon>Agaricomycetidae</taxon>
        <taxon>Jaapiales</taxon>
        <taxon>Jaapiaceae</taxon>
        <taxon>Jaapia</taxon>
    </lineage>
</organism>
<gene>
    <name evidence="2" type="ORF">JAAARDRAFT_611606</name>
</gene>
<dbReference type="HOGENOM" id="CLU_897326_0_0_1"/>
<keyword evidence="1" id="KW-0472">Membrane</keyword>
<feature type="transmembrane region" description="Helical" evidence="1">
    <location>
        <begin position="222"/>
        <end position="241"/>
    </location>
</feature>
<proteinExistence type="predicted"/>
<keyword evidence="1" id="KW-0812">Transmembrane</keyword>
<dbReference type="AlphaFoldDB" id="A0A067PHP5"/>
<evidence type="ECO:0000313" key="3">
    <source>
        <dbReference type="Proteomes" id="UP000027265"/>
    </source>
</evidence>